<name>S9RW86_9RHOB</name>
<keyword evidence="2" id="KW-1185">Reference proteome</keyword>
<dbReference type="InterPro" id="IPR036388">
    <property type="entry name" value="WH-like_DNA-bd_sf"/>
</dbReference>
<sequence>MCGFFAVKGPEGKSLRPPGKKPAALLAYLAYRRGKKTTRDRLVDLFWSDRGQKQGQDSLRQAIYVIRHALHHQSATILISDRNYIALDRDQISYDLWREDGSIHESVHDELLEDLDFISPVFDDWLLHARRDVRNRQISRAERLLAGGDPDVAPEEALDIAKIILKLDPTNEPAARMAISIHAKRDEIGHGHRIIQALQKRLQDDGLDISEKTQSLYNNVISAPTDVKPHSELRAKKPKPETVTDLPLVEVGMPVGDDNKSSTFDLSEEFFDRLVSRMIQMPELRVRALGTSDTFSHSAFSLRLLPSVKNDETRIVLRLSSGDGEAFWASHAPVTLHPADEHIEAQVDKSVIQIISAIEENIYRHLKRPPMKTMS</sequence>
<dbReference type="InterPro" id="IPR051677">
    <property type="entry name" value="AfsR-DnrI-RedD_regulator"/>
</dbReference>
<dbReference type="Gene3D" id="1.10.10.10">
    <property type="entry name" value="Winged helix-like DNA-binding domain superfamily/Winged helix DNA-binding domain"/>
    <property type="match status" value="1"/>
</dbReference>
<dbReference type="eggNOG" id="COG3629">
    <property type="taxonomic scope" value="Bacteria"/>
</dbReference>
<dbReference type="InterPro" id="IPR016032">
    <property type="entry name" value="Sig_transdc_resp-reg_C-effctor"/>
</dbReference>
<dbReference type="Gene3D" id="1.25.40.10">
    <property type="entry name" value="Tetratricopeptide repeat domain"/>
    <property type="match status" value="1"/>
</dbReference>
<dbReference type="STRING" id="1123360.thalar_02503"/>
<evidence type="ECO:0008006" key="3">
    <source>
        <dbReference type="Google" id="ProtNLM"/>
    </source>
</evidence>
<reference evidence="2" key="1">
    <citation type="journal article" date="2013" name="Stand. Genomic Sci.">
        <title>Genome sequence of the Litoreibacter arenae type strain (DSM 19593(T)), a member of the Roseobacter clade isolated from sea sand.</title>
        <authorList>
            <person name="Riedel T."/>
            <person name="Fiebig A."/>
            <person name="Petersen J."/>
            <person name="Gronow S."/>
            <person name="Kyrpides N.C."/>
            <person name="Goker M."/>
            <person name="Klenk H.P."/>
        </authorList>
    </citation>
    <scope>NUCLEOTIDE SEQUENCE [LARGE SCALE GENOMIC DNA]</scope>
    <source>
        <strain evidence="2">DSM 19593</strain>
    </source>
</reference>
<dbReference type="SUPFAM" id="SSF46894">
    <property type="entry name" value="C-terminal effector domain of the bipartite response regulators"/>
    <property type="match status" value="1"/>
</dbReference>
<accession>S9RW86</accession>
<dbReference type="HOGENOM" id="CLU_737310_0_0_5"/>
<dbReference type="AlphaFoldDB" id="S9RW86"/>
<dbReference type="PANTHER" id="PTHR35807">
    <property type="entry name" value="TRANSCRIPTIONAL REGULATOR REDD-RELATED"/>
    <property type="match status" value="1"/>
</dbReference>
<evidence type="ECO:0000313" key="1">
    <source>
        <dbReference type="EMBL" id="EPX78274.1"/>
    </source>
</evidence>
<gene>
    <name evidence="1" type="ORF">thalar_02503</name>
</gene>
<dbReference type="InterPro" id="IPR011990">
    <property type="entry name" value="TPR-like_helical_dom_sf"/>
</dbReference>
<organism evidence="1 2">
    <name type="scientific">Litoreibacter arenae DSM 19593</name>
    <dbReference type="NCBI Taxonomy" id="1123360"/>
    <lineage>
        <taxon>Bacteria</taxon>
        <taxon>Pseudomonadati</taxon>
        <taxon>Pseudomonadota</taxon>
        <taxon>Alphaproteobacteria</taxon>
        <taxon>Rhodobacterales</taxon>
        <taxon>Roseobacteraceae</taxon>
        <taxon>Litoreibacter</taxon>
    </lineage>
</organism>
<protein>
    <recommendedName>
        <fullName evidence="3">Bacterial transcriptional activator domain-containing protein</fullName>
    </recommendedName>
</protein>
<proteinExistence type="predicted"/>
<comment type="caution">
    <text evidence="1">The sequence shown here is derived from an EMBL/GenBank/DDBJ whole genome shotgun (WGS) entry which is preliminary data.</text>
</comment>
<evidence type="ECO:0000313" key="2">
    <source>
        <dbReference type="Proteomes" id="UP000015351"/>
    </source>
</evidence>
<dbReference type="EMBL" id="AONI01000013">
    <property type="protein sequence ID" value="EPX78274.1"/>
    <property type="molecule type" value="Genomic_DNA"/>
</dbReference>
<dbReference type="GO" id="GO:0003677">
    <property type="term" value="F:DNA binding"/>
    <property type="evidence" value="ECO:0007669"/>
    <property type="project" value="InterPro"/>
</dbReference>
<dbReference type="GO" id="GO:0006355">
    <property type="term" value="P:regulation of DNA-templated transcription"/>
    <property type="evidence" value="ECO:0007669"/>
    <property type="project" value="InterPro"/>
</dbReference>
<dbReference type="Proteomes" id="UP000015351">
    <property type="component" value="Unassembled WGS sequence"/>
</dbReference>